<accession>A0ABY2QUH6</accession>
<dbReference type="EMBL" id="STGT01000003">
    <property type="protein sequence ID" value="THV14230.1"/>
    <property type="molecule type" value="Genomic_DNA"/>
</dbReference>
<evidence type="ECO:0000313" key="2">
    <source>
        <dbReference type="Proteomes" id="UP000309667"/>
    </source>
</evidence>
<gene>
    <name evidence="1" type="ORF">E9677_15255</name>
</gene>
<protein>
    <recommendedName>
        <fullName evidence="3">Phasin domain-containing protein</fullName>
    </recommendedName>
</protein>
<evidence type="ECO:0000313" key="1">
    <source>
        <dbReference type="EMBL" id="THV14230.1"/>
    </source>
</evidence>
<reference evidence="1 2" key="1">
    <citation type="submission" date="2019-04" db="EMBL/GenBank/DDBJ databases">
        <title>Genome sequence of strain 7209-2.</title>
        <authorList>
            <person name="Gao J."/>
            <person name="Sun J."/>
        </authorList>
    </citation>
    <scope>NUCLEOTIDE SEQUENCE [LARGE SCALE GENOMIC DNA]</scope>
    <source>
        <strain evidence="1 2">7209-2</strain>
    </source>
</reference>
<comment type="caution">
    <text evidence="1">The sequence shown here is derived from an EMBL/GenBank/DDBJ whole genome shotgun (WGS) entry which is preliminary data.</text>
</comment>
<dbReference type="Proteomes" id="UP000309667">
    <property type="component" value="Unassembled WGS sequence"/>
</dbReference>
<proteinExistence type="predicted"/>
<name>A0ABY2QUH6_9HYPH</name>
<keyword evidence="2" id="KW-1185">Reference proteome</keyword>
<organism evidence="1 2">
    <name type="scientific">Rhizobium rhizophilum</name>
    <dbReference type="NCBI Taxonomy" id="1850373"/>
    <lineage>
        <taxon>Bacteria</taxon>
        <taxon>Pseudomonadati</taxon>
        <taxon>Pseudomonadota</taxon>
        <taxon>Alphaproteobacteria</taxon>
        <taxon>Hyphomicrobiales</taxon>
        <taxon>Rhizobiaceae</taxon>
        <taxon>Rhizobium/Agrobacterium group</taxon>
        <taxon>Rhizobium</taxon>
    </lineage>
</organism>
<sequence length="117" mass="13212">MPEASSLLPRPRPAWQQRRHRRDLLAGRCSARLYSRGRNADDIERQRAIAGGTFDSETSPTIGEFATRWSTNFDAAAVYAEALADAQTRLDEAQDWADRWQASLYEIQGILMQAQSV</sequence>
<evidence type="ECO:0008006" key="3">
    <source>
        <dbReference type="Google" id="ProtNLM"/>
    </source>
</evidence>
<dbReference type="RefSeq" id="WP_136558908.1">
    <property type="nucleotide sequence ID" value="NZ_STGT01000003.1"/>
</dbReference>